<dbReference type="EMBL" id="BARV01018860">
    <property type="protein sequence ID" value="GAI24504.1"/>
    <property type="molecule type" value="Genomic_DNA"/>
</dbReference>
<keyword evidence="1" id="KW-0175">Coiled coil</keyword>
<sequence length="170" mass="19982">MTKEKRINIRISPELERQLTVLQKSLYQSQRYAQDKGMTKEPVKMLSLSQVARIILINNFKRPGAKFKKAEDLSEEEEVEAELVRLGGVDFWTDHKLLDKNLADSEELEEIDSLLQERDRLIKIKEKPGFKETPEHSRKVEELVARIDKINLRIEEEQAKARTAKEKRKR</sequence>
<proteinExistence type="predicted"/>
<dbReference type="AlphaFoldDB" id="X1P0T0"/>
<comment type="caution">
    <text evidence="2">The sequence shown here is derived from an EMBL/GenBank/DDBJ whole genome shotgun (WGS) entry which is preliminary data.</text>
</comment>
<name>X1P0T0_9ZZZZ</name>
<reference evidence="2" key="1">
    <citation type="journal article" date="2014" name="Front. Microbiol.">
        <title>High frequency of phylogenetically diverse reductive dehalogenase-homologous genes in deep subseafloor sedimentary metagenomes.</title>
        <authorList>
            <person name="Kawai M."/>
            <person name="Futagami T."/>
            <person name="Toyoda A."/>
            <person name="Takaki Y."/>
            <person name="Nishi S."/>
            <person name="Hori S."/>
            <person name="Arai W."/>
            <person name="Tsubouchi T."/>
            <person name="Morono Y."/>
            <person name="Uchiyama I."/>
            <person name="Ito T."/>
            <person name="Fujiyama A."/>
            <person name="Inagaki F."/>
            <person name="Takami H."/>
        </authorList>
    </citation>
    <scope>NUCLEOTIDE SEQUENCE</scope>
    <source>
        <strain evidence="2">Expedition CK06-06</strain>
    </source>
</reference>
<feature type="coiled-coil region" evidence="1">
    <location>
        <begin position="140"/>
        <end position="167"/>
    </location>
</feature>
<accession>X1P0T0</accession>
<evidence type="ECO:0000256" key="1">
    <source>
        <dbReference type="SAM" id="Coils"/>
    </source>
</evidence>
<evidence type="ECO:0000313" key="2">
    <source>
        <dbReference type="EMBL" id="GAI24504.1"/>
    </source>
</evidence>
<protein>
    <submittedName>
        <fullName evidence="2">Uncharacterized protein</fullName>
    </submittedName>
</protein>
<organism evidence="2">
    <name type="scientific">marine sediment metagenome</name>
    <dbReference type="NCBI Taxonomy" id="412755"/>
    <lineage>
        <taxon>unclassified sequences</taxon>
        <taxon>metagenomes</taxon>
        <taxon>ecological metagenomes</taxon>
    </lineage>
</organism>
<gene>
    <name evidence="2" type="ORF">S06H3_31814</name>
</gene>